<comment type="catalytic activity">
    <reaction evidence="9">
        <text>ATP + H2O = ADP + phosphate + H(+)</text>
        <dbReference type="Rhea" id="RHEA:13065"/>
        <dbReference type="ChEBI" id="CHEBI:15377"/>
        <dbReference type="ChEBI" id="CHEBI:15378"/>
        <dbReference type="ChEBI" id="CHEBI:30616"/>
        <dbReference type="ChEBI" id="CHEBI:43474"/>
        <dbReference type="ChEBI" id="CHEBI:456216"/>
        <dbReference type="EC" id="5.6.2.4"/>
    </reaction>
</comment>
<feature type="domain" description="UvrD-like helicase C-terminal" evidence="14">
    <location>
        <begin position="298"/>
        <end position="548"/>
    </location>
</feature>
<evidence type="ECO:0000256" key="11">
    <source>
        <dbReference type="SAM" id="MobiDB-lite"/>
    </source>
</evidence>
<evidence type="ECO:0000259" key="13">
    <source>
        <dbReference type="PROSITE" id="PS51198"/>
    </source>
</evidence>
<dbReference type="InterPro" id="IPR000212">
    <property type="entry name" value="DNA_helicase_UvrD/REP"/>
</dbReference>
<evidence type="ECO:0000256" key="10">
    <source>
        <dbReference type="PROSITE-ProRule" id="PRU00560"/>
    </source>
</evidence>
<evidence type="ECO:0000313" key="15">
    <source>
        <dbReference type="EMBL" id="PWJ56243.1"/>
    </source>
</evidence>
<dbReference type="Pfam" id="PF00570">
    <property type="entry name" value="HRDC"/>
    <property type="match status" value="1"/>
</dbReference>
<dbReference type="GO" id="GO:0016887">
    <property type="term" value="F:ATP hydrolysis activity"/>
    <property type="evidence" value="ECO:0007669"/>
    <property type="project" value="RHEA"/>
</dbReference>
<dbReference type="GO" id="GO:0043138">
    <property type="term" value="F:3'-5' DNA helicase activity"/>
    <property type="evidence" value="ECO:0007669"/>
    <property type="project" value="UniProtKB-EC"/>
</dbReference>
<feature type="binding site" evidence="10">
    <location>
        <begin position="36"/>
        <end position="43"/>
    </location>
    <ligand>
        <name>ATP</name>
        <dbReference type="ChEBI" id="CHEBI:30616"/>
    </ligand>
</feature>
<dbReference type="Pfam" id="PF00580">
    <property type="entry name" value="UvrD-helicase"/>
    <property type="match status" value="1"/>
</dbReference>
<dbReference type="Pfam" id="PF13361">
    <property type="entry name" value="UvrD_C"/>
    <property type="match status" value="2"/>
</dbReference>
<dbReference type="CDD" id="cd18807">
    <property type="entry name" value="SF1_C_UvrD"/>
    <property type="match status" value="1"/>
</dbReference>
<dbReference type="RefSeq" id="WP_109772433.1">
    <property type="nucleotide sequence ID" value="NZ_QGDQ01000001.1"/>
</dbReference>
<dbReference type="PANTHER" id="PTHR11070">
    <property type="entry name" value="UVRD / RECB / PCRA DNA HELICASE FAMILY MEMBER"/>
    <property type="match status" value="1"/>
</dbReference>
<dbReference type="GO" id="GO:0003677">
    <property type="term" value="F:DNA binding"/>
    <property type="evidence" value="ECO:0007669"/>
    <property type="project" value="InterPro"/>
</dbReference>
<evidence type="ECO:0000313" key="16">
    <source>
        <dbReference type="Proteomes" id="UP000245469"/>
    </source>
</evidence>
<dbReference type="GO" id="GO:0033202">
    <property type="term" value="C:DNA helicase complex"/>
    <property type="evidence" value="ECO:0007669"/>
    <property type="project" value="TreeGrafter"/>
</dbReference>
<evidence type="ECO:0000256" key="2">
    <source>
        <dbReference type="ARBA" id="ARBA00022741"/>
    </source>
</evidence>
<evidence type="ECO:0000259" key="12">
    <source>
        <dbReference type="PROSITE" id="PS50967"/>
    </source>
</evidence>
<dbReference type="PROSITE" id="PS51217">
    <property type="entry name" value="UVRD_HELICASE_CTER"/>
    <property type="match status" value="1"/>
</dbReference>
<keyword evidence="3 10" id="KW-0378">Hydrolase</keyword>
<evidence type="ECO:0000256" key="5">
    <source>
        <dbReference type="ARBA" id="ARBA00022840"/>
    </source>
</evidence>
<keyword evidence="5 10" id="KW-0067">ATP-binding</keyword>
<keyword evidence="6" id="KW-0413">Isomerase</keyword>
<name>A0A316AET5_9ACTN</name>
<dbReference type="GO" id="GO:0005524">
    <property type="term" value="F:ATP binding"/>
    <property type="evidence" value="ECO:0007669"/>
    <property type="project" value="UniProtKB-UniRule"/>
</dbReference>
<dbReference type="CDD" id="cd17932">
    <property type="entry name" value="DEXQc_UvrD"/>
    <property type="match status" value="1"/>
</dbReference>
<reference evidence="15 16" key="1">
    <citation type="submission" date="2018-03" db="EMBL/GenBank/DDBJ databases">
        <title>Genomic Encyclopedia of Archaeal and Bacterial Type Strains, Phase II (KMG-II): from individual species to whole genera.</title>
        <authorList>
            <person name="Goeker M."/>
        </authorList>
    </citation>
    <scope>NUCLEOTIDE SEQUENCE [LARGE SCALE GENOMIC DNA]</scope>
    <source>
        <strain evidence="15 16">DSM 44889</strain>
    </source>
</reference>
<dbReference type="InterPro" id="IPR010997">
    <property type="entry name" value="HRDC-like_sf"/>
</dbReference>
<dbReference type="GO" id="GO:0000725">
    <property type="term" value="P:recombinational repair"/>
    <property type="evidence" value="ECO:0007669"/>
    <property type="project" value="TreeGrafter"/>
</dbReference>
<feature type="region of interest" description="Disordered" evidence="11">
    <location>
        <begin position="557"/>
        <end position="606"/>
    </location>
</feature>
<dbReference type="Gene3D" id="3.40.50.300">
    <property type="entry name" value="P-loop containing nucleotide triphosphate hydrolases"/>
    <property type="match status" value="3"/>
</dbReference>
<dbReference type="PROSITE" id="PS50967">
    <property type="entry name" value="HRDC"/>
    <property type="match status" value="1"/>
</dbReference>
<dbReference type="SUPFAM" id="SSF52540">
    <property type="entry name" value="P-loop containing nucleoside triphosphate hydrolases"/>
    <property type="match status" value="1"/>
</dbReference>
<dbReference type="OrthoDB" id="4812256at2"/>
<dbReference type="InterPro" id="IPR014017">
    <property type="entry name" value="DNA_helicase_UvrD-like_C"/>
</dbReference>
<dbReference type="InterPro" id="IPR002121">
    <property type="entry name" value="HRDC_dom"/>
</dbReference>
<evidence type="ECO:0000259" key="14">
    <source>
        <dbReference type="PROSITE" id="PS51217"/>
    </source>
</evidence>
<feature type="domain" description="UvrD-like helicase ATP-binding" evidence="13">
    <location>
        <begin position="15"/>
        <end position="297"/>
    </location>
</feature>
<keyword evidence="4 10" id="KW-0347">Helicase</keyword>
<comment type="caution">
    <text evidence="15">The sequence shown here is derived from an EMBL/GenBank/DDBJ whole genome shotgun (WGS) entry which is preliminary data.</text>
</comment>
<dbReference type="Gene3D" id="1.10.486.10">
    <property type="entry name" value="PCRA, domain 4"/>
    <property type="match status" value="2"/>
</dbReference>
<evidence type="ECO:0000256" key="6">
    <source>
        <dbReference type="ARBA" id="ARBA00023235"/>
    </source>
</evidence>
<dbReference type="FunFam" id="3.40.50.300:FF:001181">
    <property type="entry name" value="DNA helicase"/>
    <property type="match status" value="1"/>
</dbReference>
<feature type="domain" description="HRDC" evidence="12">
    <location>
        <begin position="634"/>
        <end position="711"/>
    </location>
</feature>
<comment type="catalytic activity">
    <reaction evidence="7">
        <text>Couples ATP hydrolysis with the unwinding of duplex DNA by translocating in the 3'-5' direction.</text>
        <dbReference type="EC" id="5.6.2.4"/>
    </reaction>
</comment>
<organism evidence="15 16">
    <name type="scientific">Quadrisphaera granulorum</name>
    <dbReference type="NCBI Taxonomy" id="317664"/>
    <lineage>
        <taxon>Bacteria</taxon>
        <taxon>Bacillati</taxon>
        <taxon>Actinomycetota</taxon>
        <taxon>Actinomycetes</taxon>
        <taxon>Kineosporiales</taxon>
        <taxon>Kineosporiaceae</taxon>
        <taxon>Quadrisphaera</taxon>
    </lineage>
</organism>
<dbReference type="AlphaFoldDB" id="A0A316AET5"/>
<evidence type="ECO:0000256" key="7">
    <source>
        <dbReference type="ARBA" id="ARBA00034617"/>
    </source>
</evidence>
<evidence type="ECO:0000256" key="1">
    <source>
        <dbReference type="ARBA" id="ARBA00009922"/>
    </source>
</evidence>
<evidence type="ECO:0000256" key="8">
    <source>
        <dbReference type="ARBA" id="ARBA00034808"/>
    </source>
</evidence>
<comment type="similarity">
    <text evidence="1">Belongs to the helicase family. UvrD subfamily.</text>
</comment>
<evidence type="ECO:0000256" key="4">
    <source>
        <dbReference type="ARBA" id="ARBA00022806"/>
    </source>
</evidence>
<dbReference type="EMBL" id="QGDQ01000001">
    <property type="protein sequence ID" value="PWJ56243.1"/>
    <property type="molecule type" value="Genomic_DNA"/>
</dbReference>
<dbReference type="SUPFAM" id="SSF47819">
    <property type="entry name" value="HRDC-like"/>
    <property type="match status" value="1"/>
</dbReference>
<dbReference type="SMART" id="SM00341">
    <property type="entry name" value="HRDC"/>
    <property type="match status" value="1"/>
</dbReference>
<keyword evidence="16" id="KW-1185">Reference proteome</keyword>
<evidence type="ECO:0000256" key="9">
    <source>
        <dbReference type="ARBA" id="ARBA00048988"/>
    </source>
</evidence>
<dbReference type="Gene3D" id="1.10.10.160">
    <property type="match status" value="1"/>
</dbReference>
<accession>A0A316AET5</accession>
<dbReference type="InterPro" id="IPR014016">
    <property type="entry name" value="UvrD-like_ATP-bd"/>
</dbReference>
<dbReference type="InterPro" id="IPR027417">
    <property type="entry name" value="P-loop_NTPase"/>
</dbReference>
<sequence length="711" mass="75660">MSQTTHATLADAVLASLDPEQRAVASALRGPVCVLAGAGTGKTRAITHRIAHGVHAGVYDPRSVLALTFTSRAAGEMRSRLRDLGVPAVQARTFHAAALRQLQYFWPTAVGGPLPVLVEHKARIVAEAASRLRLSVDRTAVRDLSAEVEWAKVALLTPEAYPAAVTRAGRTPPAGLDPSAMSRVMQSYEDVKTDRGAMDFEDVLLLTCGILAERGDVAESVRRQYRYFTVDEYQDVSPLQQRLLDLWLGGREDVCVVGDASQTIYSFAGATPAHLLEFPRRHPGASVIRLVRDYRSTPQVVALANRLLDRAPAAAVRARVELVAQRPPGPDPTFTEYDDDVAEAAGVAAAVRRRIDAGTPPAEIAVLFRTNGQSEPLEAALSDAGVGYQLRGGEKFFFRAEVRQAVLLLRGAARSDDGSRPLGEAVRDVLASAGWTAEPPTTAGAARERWSSLQALAALADDVAAARPGARVADLVTEIDERSAAQHAPTVQGVTLASFHAAKGLEWDAVWLVGVSEGLLPISFSADDPEKVEEERRLLYVGITRAREHLALSWGRARTPGGRASRTPSRFLDGLRPVDPAERRRGGGSGGGAGGSGGGRSKKGPGLARVCRSCGAVLDTPAERKVGRCESCPPTYDEGVFDALRTWRSATASEAKVPAYVVFTDATLVAIAETTPSDTAGLARIPGVGPAKLEKYGEAVLDVLKRSADQT</sequence>
<dbReference type="GO" id="GO:0005829">
    <property type="term" value="C:cytosol"/>
    <property type="evidence" value="ECO:0007669"/>
    <property type="project" value="TreeGrafter"/>
</dbReference>
<keyword evidence="2 10" id="KW-0547">Nucleotide-binding</keyword>
<dbReference type="Proteomes" id="UP000245469">
    <property type="component" value="Unassembled WGS sequence"/>
</dbReference>
<gene>
    <name evidence="15" type="ORF">BXY45_101218</name>
</gene>
<evidence type="ECO:0000256" key="3">
    <source>
        <dbReference type="ARBA" id="ARBA00022801"/>
    </source>
</evidence>
<proteinExistence type="inferred from homology"/>
<dbReference type="PANTHER" id="PTHR11070:SF69">
    <property type="entry name" value="ATP-DEPENDENT DNA HELICASE UVRD2"/>
    <property type="match status" value="1"/>
</dbReference>
<dbReference type="InterPro" id="IPR013986">
    <property type="entry name" value="DExx_box_DNA_helicase_dom_sf"/>
</dbReference>
<dbReference type="InterPro" id="IPR044876">
    <property type="entry name" value="HRDC_dom_sf"/>
</dbReference>
<dbReference type="PROSITE" id="PS51198">
    <property type="entry name" value="UVRD_HELICASE_ATP_BIND"/>
    <property type="match status" value="1"/>
</dbReference>
<dbReference type="Gene3D" id="1.10.150.80">
    <property type="entry name" value="HRDC domain"/>
    <property type="match status" value="1"/>
</dbReference>
<feature type="compositionally biased region" description="Gly residues" evidence="11">
    <location>
        <begin position="587"/>
        <end position="599"/>
    </location>
</feature>
<dbReference type="EC" id="5.6.2.4" evidence="8"/>
<protein>
    <recommendedName>
        <fullName evidence="8">DNA 3'-5' helicase</fullName>
        <ecNumber evidence="8">5.6.2.4</ecNumber>
    </recommendedName>
</protein>